<dbReference type="Proteomes" id="UP000199527">
    <property type="component" value="Unassembled WGS sequence"/>
</dbReference>
<accession>A0A1G8ZD39</accession>
<proteinExistence type="predicted"/>
<reference evidence="2" key="1">
    <citation type="submission" date="2016-10" db="EMBL/GenBank/DDBJ databases">
        <authorList>
            <person name="Varghese N."/>
            <person name="Submissions S."/>
        </authorList>
    </citation>
    <scope>NUCLEOTIDE SEQUENCE [LARGE SCALE GENOMIC DNA]</scope>
    <source>
        <strain evidence="2">DSM 23317</strain>
    </source>
</reference>
<name>A0A1G8ZD39_9GAMM</name>
<dbReference type="AlphaFoldDB" id="A0A1G8ZD39"/>
<evidence type="ECO:0000313" key="2">
    <source>
        <dbReference type="Proteomes" id="UP000199527"/>
    </source>
</evidence>
<evidence type="ECO:0000313" key="1">
    <source>
        <dbReference type="EMBL" id="SDK12928.1"/>
    </source>
</evidence>
<sequence>MDMVKLIPLAVLFSAAATANHYGVPLSELVQSSVPQPQVIAQADTREELLRQLQQQSEGIDINQLLAEQPTAAGGEQKLRQKRVVDHCYLSVQAVACSTKVVYQLIE</sequence>
<protein>
    <submittedName>
        <fullName evidence="1">Uncharacterized protein</fullName>
    </submittedName>
</protein>
<organism evidence="1 2">
    <name type="scientific">Ferrimonas sediminum</name>
    <dbReference type="NCBI Taxonomy" id="718193"/>
    <lineage>
        <taxon>Bacteria</taxon>
        <taxon>Pseudomonadati</taxon>
        <taxon>Pseudomonadota</taxon>
        <taxon>Gammaproteobacteria</taxon>
        <taxon>Alteromonadales</taxon>
        <taxon>Ferrimonadaceae</taxon>
        <taxon>Ferrimonas</taxon>
    </lineage>
</organism>
<dbReference type="EMBL" id="FNEM01000019">
    <property type="protein sequence ID" value="SDK12928.1"/>
    <property type="molecule type" value="Genomic_DNA"/>
</dbReference>
<gene>
    <name evidence="1" type="ORF">SAMN04488540_11973</name>
</gene>
<keyword evidence="2" id="KW-1185">Reference proteome</keyword>